<organism evidence="1 2">
    <name type="scientific">Sulfitobacter albidus</name>
    <dbReference type="NCBI Taxonomy" id="2829501"/>
    <lineage>
        <taxon>Bacteria</taxon>
        <taxon>Pseudomonadati</taxon>
        <taxon>Pseudomonadota</taxon>
        <taxon>Alphaproteobacteria</taxon>
        <taxon>Rhodobacterales</taxon>
        <taxon>Roseobacteraceae</taxon>
        <taxon>Sulfitobacter</taxon>
    </lineage>
</organism>
<evidence type="ECO:0000313" key="2">
    <source>
        <dbReference type="Proteomes" id="UP000683291"/>
    </source>
</evidence>
<sequence length="221" mass="23275">MANPEFILLGDSHATAIGLAAREAGLAFAGGPLASGRDFYVPFCEDAGGKLRFLDGEMEALHAELCAEVAAQTLLHSNLPILCTVGSGFHVAATTALWSDFISPDGQLDAGFIESALFAEICDEMFDPAMQFYRMLREAGCAVQVALPPQRCPETSDAPIMIAFQARAQARLHELGCGIIDTRATTAPDGTQDPAFCKAADPVHGNVAFGAEILRAAGYLA</sequence>
<dbReference type="AlphaFoldDB" id="A0A975JEZ9"/>
<accession>A0A975JEZ9</accession>
<reference evidence="1" key="1">
    <citation type="submission" date="2021-04" db="EMBL/GenBank/DDBJ databases">
        <title>Complete genome sequence for Sulfitobacter sp. strain JK7-1.</title>
        <authorList>
            <person name="Park S.-J."/>
        </authorList>
    </citation>
    <scope>NUCLEOTIDE SEQUENCE</scope>
    <source>
        <strain evidence="1">JK7-1</strain>
    </source>
</reference>
<name>A0A975JEZ9_9RHOB</name>
<dbReference type="KEGG" id="sual:KDD17_01690"/>
<proteinExistence type="predicted"/>
<dbReference type="RefSeq" id="WP_212704997.1">
    <property type="nucleotide sequence ID" value="NZ_CP073581.1"/>
</dbReference>
<dbReference type="EMBL" id="CP073581">
    <property type="protein sequence ID" value="QUJ76800.1"/>
    <property type="molecule type" value="Genomic_DNA"/>
</dbReference>
<gene>
    <name evidence="1" type="ORF">KDD17_01690</name>
</gene>
<keyword evidence="2" id="KW-1185">Reference proteome</keyword>
<protein>
    <submittedName>
        <fullName evidence="1">Uncharacterized protein</fullName>
    </submittedName>
</protein>
<dbReference type="Proteomes" id="UP000683291">
    <property type="component" value="Chromosome 1"/>
</dbReference>
<evidence type="ECO:0000313" key="1">
    <source>
        <dbReference type="EMBL" id="QUJ76800.1"/>
    </source>
</evidence>